<dbReference type="Pfam" id="PF12796">
    <property type="entry name" value="Ank_2"/>
    <property type="match status" value="5"/>
</dbReference>
<keyword evidence="3" id="KW-1185">Reference proteome</keyword>
<dbReference type="EMBL" id="VDLU01000002">
    <property type="protein sequence ID" value="TNJ28586.1"/>
    <property type="molecule type" value="Genomic_DNA"/>
</dbReference>
<protein>
    <submittedName>
        <fullName evidence="2">Ankyrin repeat protein 1</fullName>
    </submittedName>
</protein>
<evidence type="ECO:0000256" key="1">
    <source>
        <dbReference type="SAM" id="MobiDB-lite"/>
    </source>
</evidence>
<dbReference type="PANTHER" id="PTHR24120:SF4">
    <property type="entry name" value="GH07239P"/>
    <property type="match status" value="1"/>
</dbReference>
<dbReference type="SMART" id="SM00248">
    <property type="entry name" value="ANK"/>
    <property type="match status" value="15"/>
</dbReference>
<sequence length="763" mass="82088">MLRSSSSGGCPTDQDTGGRATGDVAPDREVYSGGTPYGADTGPDIDGSEPSRHSRPRVRKQFTELMAAAQAGELTQVHALIQRDATLQTTNGLTALMFAAQGGHLECVRALAPLEAELQDGEGATGLVHALRSGHFDIAALLLEYGGRPRWFGKLMCAALQRSDADDALVDKEAGRTTPWGHTALMLAASSGNVQLVHALSKKEGGHIDDQGCTALMLAARQGHASCVKELVAQEQGLQDRRGRTALIHAARMGHSTCVALLEGEVRIHDSNGLTALMYATLNGHSEVVRALADAEINACDGAGHTALMIAARRNDIVCGRLLLGELGRQTVENAMYVKGSTALLIAASTGSIDMVRLLKPYELHLTNSAGVTARDIADLTDNDEIAAELACQTTQSPRRMIDLGPDYTTLMCAAVTGDIELLRMHLHEAKVRDRHRRTALMHAAIHGHLACVEALLPLEARLQDKDGTTALIYAVGCDAPECVRVLATKEIGIRDKKGRTALMCAVNGNRVDCAQLLLGEARTRTMAKWYSLAPGSTALMIAATAGCATSVALLAPYEAGLFNTANECAFTIALRRGHQDCVQLLIGEALIANDRGEPTLMLIQRQCHSNPSVRSMYCRLQPSLKADMRWHLEGRVAYVCRGPRLFGRVQSILNYADRLLDTFEAATATYAEVLLDEVFSTILGERLAVPTDALAALDSVLDASPLTRDRNTWLCEACGCREQDAVCTPCHHNSLCTLCADATERRCRRCCRRITGTIALQF</sequence>
<proteinExistence type="predicted"/>
<accession>A0A4Z1SRS8</accession>
<dbReference type="SUPFAM" id="SSF48403">
    <property type="entry name" value="Ankyrin repeat"/>
    <property type="match status" value="2"/>
</dbReference>
<dbReference type="Proteomes" id="UP000315496">
    <property type="component" value="Chromosome 2"/>
</dbReference>
<dbReference type="AlphaFoldDB" id="A0A4Z1SRS8"/>
<comment type="caution">
    <text evidence="2">The sequence shown here is derived from an EMBL/GenBank/DDBJ whole genome shotgun (WGS) entry which is preliminary data.</text>
</comment>
<dbReference type="PANTHER" id="PTHR24120">
    <property type="entry name" value="GH07239P"/>
    <property type="match status" value="1"/>
</dbReference>
<dbReference type="Pfam" id="PF00023">
    <property type="entry name" value="Ank"/>
    <property type="match status" value="1"/>
</dbReference>
<evidence type="ECO:0000313" key="2">
    <source>
        <dbReference type="EMBL" id="TNJ28586.1"/>
    </source>
</evidence>
<dbReference type="VEuPathDB" id="GiardiaDB:GMRT_12750"/>
<organism evidence="2 3">
    <name type="scientific">Giardia muris</name>
    <dbReference type="NCBI Taxonomy" id="5742"/>
    <lineage>
        <taxon>Eukaryota</taxon>
        <taxon>Metamonada</taxon>
        <taxon>Diplomonadida</taxon>
        <taxon>Hexamitidae</taxon>
        <taxon>Giardiinae</taxon>
        <taxon>Giardia</taxon>
    </lineage>
</organism>
<gene>
    <name evidence="2" type="ORF">GMRT_12750</name>
</gene>
<dbReference type="OrthoDB" id="194358at2759"/>
<dbReference type="InterPro" id="IPR036770">
    <property type="entry name" value="Ankyrin_rpt-contain_sf"/>
</dbReference>
<name>A0A4Z1SRS8_GIAMU</name>
<evidence type="ECO:0000313" key="3">
    <source>
        <dbReference type="Proteomes" id="UP000315496"/>
    </source>
</evidence>
<dbReference type="InterPro" id="IPR002110">
    <property type="entry name" value="Ankyrin_rpt"/>
</dbReference>
<feature type="region of interest" description="Disordered" evidence="1">
    <location>
        <begin position="1"/>
        <end position="57"/>
    </location>
</feature>
<dbReference type="Gene3D" id="1.25.40.20">
    <property type="entry name" value="Ankyrin repeat-containing domain"/>
    <property type="match status" value="4"/>
</dbReference>
<reference evidence="2 3" key="1">
    <citation type="submission" date="2019-05" db="EMBL/GenBank/DDBJ databases">
        <title>The compact genome of Giardia muris reveals important steps in the evolution of intestinal protozoan parasites.</title>
        <authorList>
            <person name="Xu F."/>
            <person name="Jimenez-Gonzalez A."/>
            <person name="Einarsson E."/>
            <person name="Astvaldsson A."/>
            <person name="Peirasmaki D."/>
            <person name="Eckmann L."/>
            <person name="Andersson J.O."/>
            <person name="Svard S.G."/>
            <person name="Jerlstrom-Hultqvist J."/>
        </authorList>
    </citation>
    <scope>NUCLEOTIDE SEQUENCE [LARGE SCALE GENOMIC DNA]</scope>
    <source>
        <strain evidence="2 3">Roberts-Thomson</strain>
    </source>
</reference>
<feature type="compositionally biased region" description="Polar residues" evidence="1">
    <location>
        <begin position="1"/>
        <end position="15"/>
    </location>
</feature>